<reference evidence="2" key="1">
    <citation type="journal article" date="2014" name="Nat. Commun.">
        <title>The emerging biofuel crop Camelina sativa retains a highly undifferentiated hexaploid genome structure.</title>
        <authorList>
            <person name="Kagale S."/>
            <person name="Koh C."/>
            <person name="Nixon J."/>
            <person name="Bollina V."/>
            <person name="Clarke W.E."/>
            <person name="Tuteja R."/>
            <person name="Spillane C."/>
            <person name="Robinson S.J."/>
            <person name="Links M.G."/>
            <person name="Clarke C."/>
            <person name="Higgins E.E."/>
            <person name="Huebert T."/>
            <person name="Sharpe A.G."/>
            <person name="Parkin I.A."/>
        </authorList>
    </citation>
    <scope>NUCLEOTIDE SEQUENCE [LARGE SCALE GENOMIC DNA]</scope>
    <source>
        <strain evidence="2">cv. DH55</strain>
    </source>
</reference>
<dbReference type="RefSeq" id="XP_010437564.1">
    <property type="nucleotide sequence ID" value="XM_010439262.2"/>
</dbReference>
<name>A0ABM0U8M5_CAMSA</name>
<feature type="compositionally biased region" description="Low complexity" evidence="1">
    <location>
        <begin position="161"/>
        <end position="172"/>
    </location>
</feature>
<dbReference type="GeneID" id="104721312"/>
<dbReference type="Pfam" id="PF14223">
    <property type="entry name" value="Retrotran_gag_2"/>
    <property type="match status" value="1"/>
</dbReference>
<dbReference type="Proteomes" id="UP000694864">
    <property type="component" value="Chromosome 11"/>
</dbReference>
<dbReference type="PANTHER" id="PTHR47481">
    <property type="match status" value="1"/>
</dbReference>
<feature type="region of interest" description="Disordered" evidence="1">
    <location>
        <begin position="127"/>
        <end position="198"/>
    </location>
</feature>
<feature type="compositionally biased region" description="Basic residues" evidence="1">
    <location>
        <begin position="174"/>
        <end position="186"/>
    </location>
</feature>
<proteinExistence type="predicted"/>
<feature type="compositionally biased region" description="Polar residues" evidence="1">
    <location>
        <begin position="128"/>
        <end position="149"/>
    </location>
</feature>
<keyword evidence="2" id="KW-1185">Reference proteome</keyword>
<feature type="compositionally biased region" description="Basic and acidic residues" evidence="1">
    <location>
        <begin position="150"/>
        <end position="159"/>
    </location>
</feature>
<feature type="compositionally biased region" description="Polar residues" evidence="1">
    <location>
        <begin position="188"/>
        <end position="198"/>
    </location>
</feature>
<sequence>MWIYGTVSEQLLHTILKAKSTARDLWLTLETLFRGNKEVQSIQYDNELRTLVIGDMSVTDYTHKLKTLVDLLANVDAPVYDRALVMHMLNGLSAKFDSIINVIQHHTPFPTFIKARSMLIMEEKRLTKQTPTTHAHNTDSSSQSVLYTHSDQHQQRPEHQNNNNNSGRNAYNKSRGRGGRGNRGRGRYNTNNCHNNSYAASPWSYPQAPWMYPTSFNTPPGFPTSYYTPPMHPSSAPSVSFPQRQQGEAHYTHGVQQFPTMSVAQLFAYTALPQAFSTMNLQDPTTNPWVMDTGATNHVTAEPGFADSDKAAPV</sequence>
<evidence type="ECO:0000313" key="2">
    <source>
        <dbReference type="Proteomes" id="UP000694864"/>
    </source>
</evidence>
<evidence type="ECO:0000313" key="3">
    <source>
        <dbReference type="RefSeq" id="XP_010437564.1"/>
    </source>
</evidence>
<reference evidence="3" key="2">
    <citation type="submission" date="2025-08" db="UniProtKB">
        <authorList>
            <consortium name="RefSeq"/>
        </authorList>
    </citation>
    <scope>IDENTIFICATION</scope>
    <source>
        <tissue evidence="3">Leaf</tissue>
    </source>
</reference>
<organism evidence="2 3">
    <name type="scientific">Camelina sativa</name>
    <name type="common">False flax</name>
    <name type="synonym">Myagrum sativum</name>
    <dbReference type="NCBI Taxonomy" id="90675"/>
    <lineage>
        <taxon>Eukaryota</taxon>
        <taxon>Viridiplantae</taxon>
        <taxon>Streptophyta</taxon>
        <taxon>Embryophyta</taxon>
        <taxon>Tracheophyta</taxon>
        <taxon>Spermatophyta</taxon>
        <taxon>Magnoliopsida</taxon>
        <taxon>eudicotyledons</taxon>
        <taxon>Gunneridae</taxon>
        <taxon>Pentapetalae</taxon>
        <taxon>rosids</taxon>
        <taxon>malvids</taxon>
        <taxon>Brassicales</taxon>
        <taxon>Brassicaceae</taxon>
        <taxon>Camelineae</taxon>
        <taxon>Camelina</taxon>
    </lineage>
</organism>
<gene>
    <name evidence="3" type="primary">LOC104721312</name>
</gene>
<dbReference type="PANTHER" id="PTHR47481:SF10">
    <property type="entry name" value="COPIA-LIKE POLYPROTEIN_RETROTRANSPOSON"/>
    <property type="match status" value="1"/>
</dbReference>
<evidence type="ECO:0000256" key="1">
    <source>
        <dbReference type="SAM" id="MobiDB-lite"/>
    </source>
</evidence>
<protein>
    <submittedName>
        <fullName evidence="3">Uncharacterized protein DDB_G0289917-like</fullName>
    </submittedName>
</protein>
<accession>A0ABM0U8M5</accession>